<evidence type="ECO:0000313" key="2">
    <source>
        <dbReference type="EMBL" id="KAJ2866918.1"/>
    </source>
</evidence>
<accession>A0A9W8M7W3</accession>
<feature type="transmembrane region" description="Helical" evidence="1">
    <location>
        <begin position="61"/>
        <end position="79"/>
    </location>
</feature>
<comment type="caution">
    <text evidence="2">The sequence shown here is derived from an EMBL/GenBank/DDBJ whole genome shotgun (WGS) entry which is preliminary data.</text>
</comment>
<name>A0A9W8M7W3_9FUNG</name>
<keyword evidence="1" id="KW-0472">Membrane</keyword>
<keyword evidence="3" id="KW-1185">Reference proteome</keyword>
<gene>
    <name evidence="2" type="ORF">GGH94_001189</name>
</gene>
<evidence type="ECO:0000256" key="1">
    <source>
        <dbReference type="SAM" id="Phobius"/>
    </source>
</evidence>
<organism evidence="2 3">
    <name type="scientific">Coemansia aciculifera</name>
    <dbReference type="NCBI Taxonomy" id="417176"/>
    <lineage>
        <taxon>Eukaryota</taxon>
        <taxon>Fungi</taxon>
        <taxon>Fungi incertae sedis</taxon>
        <taxon>Zoopagomycota</taxon>
        <taxon>Kickxellomycotina</taxon>
        <taxon>Kickxellomycetes</taxon>
        <taxon>Kickxellales</taxon>
        <taxon>Kickxellaceae</taxon>
        <taxon>Coemansia</taxon>
    </lineage>
</organism>
<protein>
    <submittedName>
        <fullName evidence="2">Uncharacterized protein</fullName>
    </submittedName>
</protein>
<evidence type="ECO:0000313" key="3">
    <source>
        <dbReference type="Proteomes" id="UP001140074"/>
    </source>
</evidence>
<sequence>MALQTSTLATTKIPVVPPVYGDSSDKVHQQQATSNHELAFKLMALAVSICLFRFLLGLVRYVLDFVLCVLVLGGAVAVFRPGPKDGMVSVVLAQLGAIVDPLYSALADQSKFIAAGPLKVIARQLGLSLCVPGGWLRARSNYTGSGDSWSYYHGQCYIGTRVEFVLLPSILGLVILGLAMVALWRRWPARWCRADDGDYSSCASSVAGPAVEGQRRHPHHHGDEHMPLLIDNDPCSLPAASHRRRASLASGGMSIEARRHHADHSWGGNVAPASSSLEEHYGSWCQRNGNMVQNVAPDAK</sequence>
<dbReference type="AlphaFoldDB" id="A0A9W8M7W3"/>
<reference evidence="2" key="1">
    <citation type="submission" date="2022-07" db="EMBL/GenBank/DDBJ databases">
        <title>Phylogenomic reconstructions and comparative analyses of Kickxellomycotina fungi.</title>
        <authorList>
            <person name="Reynolds N.K."/>
            <person name="Stajich J.E."/>
            <person name="Barry K."/>
            <person name="Grigoriev I.V."/>
            <person name="Crous P."/>
            <person name="Smith M.E."/>
        </authorList>
    </citation>
    <scope>NUCLEOTIDE SEQUENCE</scope>
    <source>
        <strain evidence="2">RSA 476</strain>
    </source>
</reference>
<keyword evidence="1" id="KW-0812">Transmembrane</keyword>
<keyword evidence="1" id="KW-1133">Transmembrane helix</keyword>
<dbReference type="EMBL" id="JANBUY010000028">
    <property type="protein sequence ID" value="KAJ2866918.1"/>
    <property type="molecule type" value="Genomic_DNA"/>
</dbReference>
<feature type="transmembrane region" description="Helical" evidence="1">
    <location>
        <begin position="164"/>
        <end position="184"/>
    </location>
</feature>
<dbReference type="Proteomes" id="UP001140074">
    <property type="component" value="Unassembled WGS sequence"/>
</dbReference>
<proteinExistence type="predicted"/>